<name>A0AAE4FPY4_CLOSG</name>
<dbReference type="PANTHER" id="PTHR46558:SF4">
    <property type="entry name" value="DNA-BIDING PHAGE PROTEIN"/>
    <property type="match status" value="1"/>
</dbReference>
<dbReference type="InterPro" id="IPR001387">
    <property type="entry name" value="Cro/C1-type_HTH"/>
</dbReference>
<proteinExistence type="predicted"/>
<dbReference type="Proteomes" id="UP001182303">
    <property type="component" value="Unassembled WGS sequence"/>
</dbReference>
<sequence>MTTLKNLKAYRCLKGAKQKDIARLIGVSLNTYNFKENGKKAFTLSEAKVISDFFDTTIDDLFFKRISKL</sequence>
<evidence type="ECO:0000313" key="3">
    <source>
        <dbReference type="EMBL" id="MDS1005131.1"/>
    </source>
</evidence>
<dbReference type="InterPro" id="IPR010982">
    <property type="entry name" value="Lambda_DNA-bd_dom_sf"/>
</dbReference>
<keyword evidence="1" id="KW-0238">DNA-binding</keyword>
<evidence type="ECO:0000256" key="1">
    <source>
        <dbReference type="ARBA" id="ARBA00023125"/>
    </source>
</evidence>
<protein>
    <submittedName>
        <fullName evidence="3">Helix-turn-helix transcriptional regulator</fullName>
    </submittedName>
</protein>
<dbReference type="PROSITE" id="PS50943">
    <property type="entry name" value="HTH_CROC1"/>
    <property type="match status" value="1"/>
</dbReference>
<evidence type="ECO:0000313" key="4">
    <source>
        <dbReference type="Proteomes" id="UP001182303"/>
    </source>
</evidence>
<organism evidence="3 4">
    <name type="scientific">Clostridium sporogenes</name>
    <dbReference type="NCBI Taxonomy" id="1509"/>
    <lineage>
        <taxon>Bacteria</taxon>
        <taxon>Bacillati</taxon>
        <taxon>Bacillota</taxon>
        <taxon>Clostridia</taxon>
        <taxon>Eubacteriales</taxon>
        <taxon>Clostridiaceae</taxon>
        <taxon>Clostridium</taxon>
    </lineage>
</organism>
<dbReference type="RefSeq" id="WP_310944480.1">
    <property type="nucleotide sequence ID" value="NZ_JARUIS010000035.1"/>
</dbReference>
<dbReference type="EMBL" id="JARUIS010000035">
    <property type="protein sequence ID" value="MDS1005131.1"/>
    <property type="molecule type" value="Genomic_DNA"/>
</dbReference>
<dbReference type="GO" id="GO:0003677">
    <property type="term" value="F:DNA binding"/>
    <property type="evidence" value="ECO:0007669"/>
    <property type="project" value="UniProtKB-KW"/>
</dbReference>
<dbReference type="AlphaFoldDB" id="A0AAE4FPY4"/>
<dbReference type="Gene3D" id="1.10.260.40">
    <property type="entry name" value="lambda repressor-like DNA-binding domains"/>
    <property type="match status" value="1"/>
</dbReference>
<accession>A0AAE4FPY4</accession>
<dbReference type="PANTHER" id="PTHR46558">
    <property type="entry name" value="TRACRIPTIONAL REGULATORY PROTEIN-RELATED-RELATED"/>
    <property type="match status" value="1"/>
</dbReference>
<evidence type="ECO:0000259" key="2">
    <source>
        <dbReference type="PROSITE" id="PS50943"/>
    </source>
</evidence>
<dbReference type="SMART" id="SM00530">
    <property type="entry name" value="HTH_XRE"/>
    <property type="match status" value="1"/>
</dbReference>
<dbReference type="CDD" id="cd00093">
    <property type="entry name" value="HTH_XRE"/>
    <property type="match status" value="1"/>
</dbReference>
<dbReference type="SUPFAM" id="SSF47413">
    <property type="entry name" value="lambda repressor-like DNA-binding domains"/>
    <property type="match status" value="1"/>
</dbReference>
<reference evidence="3" key="1">
    <citation type="submission" date="2023-04" db="EMBL/GenBank/DDBJ databases">
        <title>Assessment of the microbiological origin of a defect in Grana Padano cheese.</title>
        <authorList>
            <person name="Zago M."/>
            <person name="Rossetti L."/>
            <person name="Bonvini B."/>
            <person name="Carminati D."/>
            <person name="Giraffa G."/>
        </authorList>
    </citation>
    <scope>NUCLEOTIDE SEQUENCE</scope>
    <source>
        <strain evidence="3">4990</strain>
    </source>
</reference>
<comment type="caution">
    <text evidence="3">The sequence shown here is derived from an EMBL/GenBank/DDBJ whole genome shotgun (WGS) entry which is preliminary data.</text>
</comment>
<gene>
    <name evidence="3" type="ORF">P9J83_16780</name>
</gene>
<dbReference type="Pfam" id="PF01381">
    <property type="entry name" value="HTH_3"/>
    <property type="match status" value="1"/>
</dbReference>
<feature type="domain" description="HTH cro/C1-type" evidence="2">
    <location>
        <begin position="7"/>
        <end position="61"/>
    </location>
</feature>